<dbReference type="AlphaFoldDB" id="A0A080ZBB3"/>
<evidence type="ECO:0000313" key="1">
    <source>
        <dbReference type="EMBL" id="ETO63924.1"/>
    </source>
</evidence>
<accession>A0A080ZBB3</accession>
<name>A0A080ZBB3_PHYNI</name>
<proteinExistence type="predicted"/>
<dbReference type="EMBL" id="ANJA01003362">
    <property type="protein sequence ID" value="ETO63924.1"/>
    <property type="molecule type" value="Genomic_DNA"/>
</dbReference>
<sequence length="400" mass="45282">MCNFAPIEFERLWELSKDHVLSKWGVGRGKKCKISPKDMLFMMLAALKHCGNWETVSSMFGMDASTFQKTIKKYIDMYEPFLYTHLVKGQEALWSMKKITVTWHAFANYPCARYATDVTFQPAVRPTRNFHEVMEYFSGKHRLYGHKVKVSVLPTGVEINCTAFKPGAVSDITMFNGNAEFHRSALRKQQDVGTLYDDGPGVDKFEAFWGVLVDKGYQVEYFRVFQYGFPVLDISDTRVSNLMSSSIAPYLNSGTSYGTEALTQSWKIFTQAFPDGRVQLESLKQLTTQSLIATTITSVTLTNHALKYLFQSLAEGIGDKDERKVGISTKLLNQHIVMRGSVRFDWDETSKRVIGLFTHTDMLTPMVELVGNLEDVSLVFNGALVAPDGRFNVEKATQHQ</sequence>
<organism evidence="1 2">
    <name type="scientific">Phytophthora nicotianae P1976</name>
    <dbReference type="NCBI Taxonomy" id="1317066"/>
    <lineage>
        <taxon>Eukaryota</taxon>
        <taxon>Sar</taxon>
        <taxon>Stramenopiles</taxon>
        <taxon>Oomycota</taxon>
        <taxon>Peronosporomycetes</taxon>
        <taxon>Peronosporales</taxon>
        <taxon>Peronosporaceae</taxon>
        <taxon>Phytophthora</taxon>
    </lineage>
</organism>
<evidence type="ECO:0000313" key="2">
    <source>
        <dbReference type="Proteomes" id="UP000028582"/>
    </source>
</evidence>
<evidence type="ECO:0008006" key="3">
    <source>
        <dbReference type="Google" id="ProtNLM"/>
    </source>
</evidence>
<gene>
    <name evidence="1" type="ORF">F444_18448</name>
</gene>
<comment type="caution">
    <text evidence="1">The sequence shown here is derived from an EMBL/GenBank/DDBJ whole genome shotgun (WGS) entry which is preliminary data.</text>
</comment>
<dbReference type="Proteomes" id="UP000028582">
    <property type="component" value="Unassembled WGS sequence"/>
</dbReference>
<reference evidence="1 2" key="1">
    <citation type="submission" date="2013-11" db="EMBL/GenBank/DDBJ databases">
        <title>The Genome Sequence of Phytophthora parasitica P1976.</title>
        <authorList>
            <consortium name="The Broad Institute Genomics Platform"/>
            <person name="Russ C."/>
            <person name="Tyler B."/>
            <person name="Panabieres F."/>
            <person name="Shan W."/>
            <person name="Tripathy S."/>
            <person name="Grunwald N."/>
            <person name="Machado M."/>
            <person name="Johnson C.S."/>
            <person name="Walker B."/>
            <person name="Young S."/>
            <person name="Zeng Q."/>
            <person name="Gargeya S."/>
            <person name="Fitzgerald M."/>
            <person name="Haas B."/>
            <person name="Abouelleil A."/>
            <person name="Allen A.W."/>
            <person name="Alvarado L."/>
            <person name="Arachchi H.M."/>
            <person name="Berlin A.M."/>
            <person name="Chapman S.B."/>
            <person name="Gainer-Dewar J."/>
            <person name="Goldberg J."/>
            <person name="Griggs A."/>
            <person name="Gujja S."/>
            <person name="Hansen M."/>
            <person name="Howarth C."/>
            <person name="Imamovic A."/>
            <person name="Ireland A."/>
            <person name="Larimer J."/>
            <person name="McCowan C."/>
            <person name="Murphy C."/>
            <person name="Pearson M."/>
            <person name="Poon T.W."/>
            <person name="Priest M."/>
            <person name="Roberts A."/>
            <person name="Saif S."/>
            <person name="Shea T."/>
            <person name="Sisk P."/>
            <person name="Sykes S."/>
            <person name="Wortman J."/>
            <person name="Nusbaum C."/>
            <person name="Birren B."/>
        </authorList>
    </citation>
    <scope>NUCLEOTIDE SEQUENCE [LARGE SCALE GENOMIC DNA]</scope>
    <source>
        <strain evidence="1 2">P1976</strain>
    </source>
</reference>
<protein>
    <recommendedName>
        <fullName evidence="3">DDE Tnp4 domain-containing protein</fullName>
    </recommendedName>
</protein>